<dbReference type="GO" id="GO:0045454">
    <property type="term" value="P:cell redox homeostasis"/>
    <property type="evidence" value="ECO:0007669"/>
    <property type="project" value="TreeGrafter"/>
</dbReference>
<dbReference type="NCBIfam" id="TIGR02196">
    <property type="entry name" value="GlrX_YruB"/>
    <property type="match status" value="1"/>
</dbReference>
<gene>
    <name evidence="2" type="ORF">AWN73_17930</name>
    <name evidence="3" type="ORF">FF104_17065</name>
</gene>
<dbReference type="PANTHER" id="PTHR34386:SF1">
    <property type="entry name" value="GLUTAREDOXIN-LIKE PROTEIN NRDH"/>
    <property type="match status" value="1"/>
</dbReference>
<evidence type="ECO:0000313" key="4">
    <source>
        <dbReference type="Proteomes" id="UP000238081"/>
    </source>
</evidence>
<dbReference type="RefSeq" id="WP_002582591.1">
    <property type="nucleotide sequence ID" value="NZ_AP019716.1"/>
</dbReference>
<protein>
    <submittedName>
        <fullName evidence="2">NrdH-redoxin</fullName>
    </submittedName>
</protein>
<proteinExistence type="predicted"/>
<evidence type="ECO:0000313" key="3">
    <source>
        <dbReference type="EMBL" id="QMW92600.1"/>
    </source>
</evidence>
<dbReference type="PROSITE" id="PS00195">
    <property type="entry name" value="GLUTAREDOXIN_1"/>
    <property type="match status" value="1"/>
</dbReference>
<dbReference type="KEGG" id="cbut:ATN24_02280"/>
<dbReference type="InterPro" id="IPR002109">
    <property type="entry name" value="Glutaredoxin"/>
</dbReference>
<dbReference type="EMBL" id="CP040626">
    <property type="protein sequence ID" value="QMW92600.1"/>
    <property type="molecule type" value="Genomic_DNA"/>
</dbReference>
<dbReference type="Proteomes" id="UP000238081">
    <property type="component" value="Unassembled WGS sequence"/>
</dbReference>
<feature type="domain" description="Glutaredoxin" evidence="1">
    <location>
        <begin position="2"/>
        <end position="61"/>
    </location>
</feature>
<dbReference type="Gene3D" id="3.40.30.10">
    <property type="entry name" value="Glutaredoxin"/>
    <property type="match status" value="1"/>
</dbReference>
<evidence type="ECO:0000313" key="5">
    <source>
        <dbReference type="Proteomes" id="UP000515243"/>
    </source>
</evidence>
<dbReference type="PANTHER" id="PTHR34386">
    <property type="entry name" value="GLUTAREDOXIN"/>
    <property type="match status" value="1"/>
</dbReference>
<sequence>MIKVYTTDSCPWCDKVKAYLKSQNLEYTELNVQDDMEAREEMIKKSRQMGVPVLDINDNIIIGFDKPAILKALDK</sequence>
<evidence type="ECO:0000313" key="2">
    <source>
        <dbReference type="EMBL" id="PPV12736.1"/>
    </source>
</evidence>
<dbReference type="Pfam" id="PF00462">
    <property type="entry name" value="Glutaredoxin"/>
    <property type="match status" value="1"/>
</dbReference>
<accession>A0A0Q1DC17</accession>
<organism evidence="2 4">
    <name type="scientific">Clostridium butyricum</name>
    <dbReference type="NCBI Taxonomy" id="1492"/>
    <lineage>
        <taxon>Bacteria</taxon>
        <taxon>Bacillati</taxon>
        <taxon>Bacillota</taxon>
        <taxon>Clostridia</taxon>
        <taxon>Eubacteriales</taxon>
        <taxon>Clostridiaceae</taxon>
        <taxon>Clostridium</taxon>
    </lineage>
</organism>
<dbReference type="OrthoDB" id="9795531at2"/>
<dbReference type="InterPro" id="IPR036249">
    <property type="entry name" value="Thioredoxin-like_sf"/>
</dbReference>
<dbReference type="InterPro" id="IPR011911">
    <property type="entry name" value="GlrX_YruB"/>
</dbReference>
<dbReference type="AlphaFoldDB" id="A0A0Q1DC17"/>
<evidence type="ECO:0000259" key="1">
    <source>
        <dbReference type="Pfam" id="PF00462"/>
    </source>
</evidence>
<dbReference type="CDD" id="cd02976">
    <property type="entry name" value="NrdH"/>
    <property type="match status" value="1"/>
</dbReference>
<dbReference type="InterPro" id="IPR051548">
    <property type="entry name" value="Grx-like_ET"/>
</dbReference>
<reference evidence="2 4" key="1">
    <citation type="submission" date="2016-01" db="EMBL/GenBank/DDBJ databases">
        <title>Characterization of the Clostridium difficile lineages that are prevalent in Hong Kong and China.</title>
        <authorList>
            <person name="Kwok J.S.-L."/>
            <person name="Lam W.-Y."/>
            <person name="Ip M."/>
            <person name="Chan T.-F."/>
            <person name="Hawkey P.M."/>
            <person name="Tsui S.K.-W."/>
        </authorList>
    </citation>
    <scope>NUCLEOTIDE SEQUENCE [LARGE SCALE GENOMIC DNA]</scope>
    <source>
        <strain evidence="2 4">300064</strain>
    </source>
</reference>
<dbReference type="PROSITE" id="PS51354">
    <property type="entry name" value="GLUTAREDOXIN_2"/>
    <property type="match status" value="1"/>
</dbReference>
<dbReference type="GeneID" id="92945921"/>
<dbReference type="SUPFAM" id="SSF52833">
    <property type="entry name" value="Thioredoxin-like"/>
    <property type="match status" value="1"/>
</dbReference>
<dbReference type="EMBL" id="LRDH01000133">
    <property type="protein sequence ID" value="PPV12736.1"/>
    <property type="molecule type" value="Genomic_DNA"/>
</dbReference>
<reference evidence="3 5" key="2">
    <citation type="submission" date="2019-05" db="EMBL/GenBank/DDBJ databases">
        <authorList>
            <person name="Schori C."/>
            <person name="Ahrens C."/>
        </authorList>
    </citation>
    <scope>NUCLEOTIDE SEQUENCE [LARGE SCALE GENOMIC DNA]</scope>
    <source>
        <strain evidence="3 5">DSM 10702</strain>
    </source>
</reference>
<dbReference type="InterPro" id="IPR011767">
    <property type="entry name" value="GLR_AS"/>
</dbReference>
<dbReference type="Proteomes" id="UP000515243">
    <property type="component" value="Chromosome 1"/>
</dbReference>
<name>A0A0Q1DC17_CLOBU</name>
<dbReference type="GO" id="GO:0009055">
    <property type="term" value="F:electron transfer activity"/>
    <property type="evidence" value="ECO:0007669"/>
    <property type="project" value="TreeGrafter"/>
</dbReference>